<reference evidence="7 8" key="1">
    <citation type="submission" date="2015-07" db="EMBL/GenBank/DDBJ databases">
        <title>Draft genome sequence of the Amantichitinum ursilacus IGB-41, a new chitin-degrading bacterium.</title>
        <authorList>
            <person name="Kirstahler P."/>
            <person name="Guenther M."/>
            <person name="Grumaz C."/>
            <person name="Rupp S."/>
            <person name="Zibek S."/>
            <person name="Sohn K."/>
        </authorList>
    </citation>
    <scope>NUCLEOTIDE SEQUENCE [LARGE SCALE GENOMIC DNA]</scope>
    <source>
        <strain evidence="7 8">IGB-41</strain>
    </source>
</reference>
<keyword evidence="7" id="KW-0966">Cell projection</keyword>
<sequence>MSYAVKKALKQYGDNSLDVAVETASPLKLVVMLYEGAIKAVGLARYHMEAGHIPDKGKAISHAISIIDQGLRQSLDKSKGGDLAENLDQLYRYMTEQLLLANLHNKLDVLDHVGKLLGELKESWDQIEAGSRAGAQPVAEAPPPAAANPNNDRGTLSYGRA</sequence>
<dbReference type="Gene3D" id="1.20.120.340">
    <property type="entry name" value="Flagellar protein FliS"/>
    <property type="match status" value="1"/>
</dbReference>
<comment type="similarity">
    <text evidence="2">Belongs to the FliS family.</text>
</comment>
<evidence type="ECO:0000256" key="4">
    <source>
        <dbReference type="ARBA" id="ARBA00022795"/>
    </source>
</evidence>
<comment type="subcellular location">
    <subcellularLocation>
        <location evidence="1">Cytoplasm</location>
        <location evidence="1">Cytosol</location>
    </subcellularLocation>
</comment>
<dbReference type="GO" id="GO:0071973">
    <property type="term" value="P:bacterial-type flagellum-dependent cell motility"/>
    <property type="evidence" value="ECO:0007669"/>
    <property type="project" value="TreeGrafter"/>
</dbReference>
<keyword evidence="5" id="KW-0143">Chaperone</keyword>
<organism evidence="7 8">
    <name type="scientific">Amantichitinum ursilacus</name>
    <dbReference type="NCBI Taxonomy" id="857265"/>
    <lineage>
        <taxon>Bacteria</taxon>
        <taxon>Pseudomonadati</taxon>
        <taxon>Pseudomonadota</taxon>
        <taxon>Betaproteobacteria</taxon>
        <taxon>Neisseriales</taxon>
        <taxon>Chitinibacteraceae</taxon>
        <taxon>Amantichitinum</taxon>
    </lineage>
</organism>
<protein>
    <submittedName>
        <fullName evidence="7">Flagellar protein FliS</fullName>
    </submittedName>
</protein>
<evidence type="ECO:0000256" key="3">
    <source>
        <dbReference type="ARBA" id="ARBA00022490"/>
    </source>
</evidence>
<evidence type="ECO:0000256" key="5">
    <source>
        <dbReference type="ARBA" id="ARBA00023186"/>
    </source>
</evidence>
<dbReference type="OrthoDB" id="9792010at2"/>
<dbReference type="Pfam" id="PF02561">
    <property type="entry name" value="FliS"/>
    <property type="match status" value="1"/>
</dbReference>
<proteinExistence type="inferred from homology"/>
<keyword evidence="3" id="KW-0963">Cytoplasm</keyword>
<dbReference type="NCBIfam" id="TIGR00208">
    <property type="entry name" value="fliS"/>
    <property type="match status" value="1"/>
</dbReference>
<keyword evidence="7" id="KW-0282">Flagellum</keyword>
<evidence type="ECO:0000256" key="2">
    <source>
        <dbReference type="ARBA" id="ARBA00008787"/>
    </source>
</evidence>
<dbReference type="GO" id="GO:0044780">
    <property type="term" value="P:bacterial-type flagellum assembly"/>
    <property type="evidence" value="ECO:0007669"/>
    <property type="project" value="InterPro"/>
</dbReference>
<keyword evidence="4" id="KW-1005">Bacterial flagellum biogenesis</keyword>
<feature type="region of interest" description="Disordered" evidence="6">
    <location>
        <begin position="129"/>
        <end position="161"/>
    </location>
</feature>
<dbReference type="Proteomes" id="UP000037939">
    <property type="component" value="Unassembled WGS sequence"/>
</dbReference>
<dbReference type="InterPro" id="IPR036584">
    <property type="entry name" value="FliS_sf"/>
</dbReference>
<dbReference type="PANTHER" id="PTHR34773">
    <property type="entry name" value="FLAGELLAR SECRETION CHAPERONE FLIS"/>
    <property type="match status" value="1"/>
</dbReference>
<dbReference type="CDD" id="cd16098">
    <property type="entry name" value="FliS"/>
    <property type="match status" value="1"/>
</dbReference>
<dbReference type="RefSeq" id="WP_053938175.1">
    <property type="nucleotide sequence ID" value="NZ_LAQT01000009.1"/>
</dbReference>
<gene>
    <name evidence="7" type="primary">fliS</name>
    <name evidence="7" type="ORF">WG78_12685</name>
</gene>
<dbReference type="PATRIC" id="fig|857265.3.peg.2614"/>
<keyword evidence="7" id="KW-0969">Cilium</keyword>
<dbReference type="InterPro" id="IPR003713">
    <property type="entry name" value="FliS"/>
</dbReference>
<evidence type="ECO:0000256" key="6">
    <source>
        <dbReference type="SAM" id="MobiDB-lite"/>
    </source>
</evidence>
<evidence type="ECO:0000313" key="8">
    <source>
        <dbReference type="Proteomes" id="UP000037939"/>
    </source>
</evidence>
<dbReference type="SUPFAM" id="SSF101116">
    <property type="entry name" value="Flagellar export chaperone FliS"/>
    <property type="match status" value="1"/>
</dbReference>
<dbReference type="AlphaFoldDB" id="A0A0N0GNN6"/>
<keyword evidence="8" id="KW-1185">Reference proteome</keyword>
<dbReference type="GO" id="GO:0005829">
    <property type="term" value="C:cytosol"/>
    <property type="evidence" value="ECO:0007669"/>
    <property type="project" value="UniProtKB-SubCell"/>
</dbReference>
<dbReference type="STRING" id="857265.WG78_12685"/>
<comment type="caution">
    <text evidence="7">The sequence shown here is derived from an EMBL/GenBank/DDBJ whole genome shotgun (WGS) entry which is preliminary data.</text>
</comment>
<dbReference type="PANTHER" id="PTHR34773:SF1">
    <property type="entry name" value="FLAGELLAR SECRETION CHAPERONE FLIS"/>
    <property type="match status" value="1"/>
</dbReference>
<dbReference type="EMBL" id="LAQT01000009">
    <property type="protein sequence ID" value="KPC52703.1"/>
    <property type="molecule type" value="Genomic_DNA"/>
</dbReference>
<name>A0A0N0GNN6_9NEIS</name>
<accession>A0A0N0GNN6</accession>
<evidence type="ECO:0000256" key="1">
    <source>
        <dbReference type="ARBA" id="ARBA00004514"/>
    </source>
</evidence>
<evidence type="ECO:0000313" key="7">
    <source>
        <dbReference type="EMBL" id="KPC52703.1"/>
    </source>
</evidence>